<proteinExistence type="inferred from homology"/>
<dbReference type="GO" id="GO:0009690">
    <property type="term" value="P:cytokinin metabolic process"/>
    <property type="evidence" value="ECO:0007669"/>
    <property type="project" value="UniProtKB-ARBA"/>
</dbReference>
<dbReference type="FunFam" id="3.40.50.2000:FF:000060">
    <property type="entry name" value="Glycosyltransferase"/>
    <property type="match status" value="1"/>
</dbReference>
<accession>A0AAV1X617</accession>
<dbReference type="InterPro" id="IPR058980">
    <property type="entry name" value="Glyco_transf_N"/>
</dbReference>
<evidence type="ECO:0000259" key="6">
    <source>
        <dbReference type="Pfam" id="PF26168"/>
    </source>
</evidence>
<dbReference type="SUPFAM" id="SSF53756">
    <property type="entry name" value="UDP-Glycosyltransferase/glycogen phosphorylase"/>
    <property type="match status" value="1"/>
</dbReference>
<dbReference type="PANTHER" id="PTHR48044:SF22">
    <property type="entry name" value="GLYCOSYLTRANSFERASE"/>
    <property type="match status" value="1"/>
</dbReference>
<sequence>MACDDQSNSKNNFHQTMVVLVPLPAQGHLNQLLHLSRLILSHNIPVHYVCTAKHNLQAKLRVQGWNPNSISNIHFHDLKVPPFASPTPNPNAETKFPSQLTPLFVATTHLREPVAALIQSLSSTARKVIVIYDSLMTHVVQDVQHISNTENYVFQSTCAFTTSMYYLDKMGKPPQESSVFIPEVPSLEGCFTTEIFDFVTTQVEKISFNHDGNIYNTTRAIEGPYLDLIDRMIVGKKNWALGPFNPLTIEKENSKERHYSLKWLDKQELDSVIYVSFGTTTALTEEQIKEIAIGLEQSMQKFIWVIRDADKGDIFDEDGVRRHELPNGYEERVEGFGLVVRDWAPQLDILNHPSTGGFMSHCGWNSCIETITMGVPVAAWPMHSDQPRNSVFITHVLKIGFAVRDWAQRNELVTAPNVEKAVRRLMETNEGAEMRQRAMNLKDDVLRSKDESGVSSVEINSFIAHITK</sequence>
<dbReference type="Proteomes" id="UP001497480">
    <property type="component" value="Unassembled WGS sequence"/>
</dbReference>
<evidence type="ECO:0000256" key="3">
    <source>
        <dbReference type="ARBA" id="ARBA00022679"/>
    </source>
</evidence>
<evidence type="ECO:0000256" key="5">
    <source>
        <dbReference type="RuleBase" id="RU362057"/>
    </source>
</evidence>
<dbReference type="InterPro" id="IPR002213">
    <property type="entry name" value="UDP_glucos_trans"/>
</dbReference>
<dbReference type="Gene3D" id="3.40.50.2000">
    <property type="entry name" value="Glycogen Phosphorylase B"/>
    <property type="match status" value="2"/>
</dbReference>
<evidence type="ECO:0000313" key="8">
    <source>
        <dbReference type="Proteomes" id="UP001497480"/>
    </source>
</evidence>
<dbReference type="EC" id="2.4.1.-" evidence="5"/>
<dbReference type="PROSITE" id="PS00375">
    <property type="entry name" value="UDPGT"/>
    <property type="match status" value="1"/>
</dbReference>
<reference evidence="7 8" key="1">
    <citation type="submission" date="2024-03" db="EMBL/GenBank/DDBJ databases">
        <authorList>
            <person name="Martinez-Hernandez J."/>
        </authorList>
    </citation>
    <scope>NUCLEOTIDE SEQUENCE [LARGE SCALE GENOMIC DNA]</scope>
</reference>
<name>A0AAV1X617_LUPLU</name>
<evidence type="ECO:0000313" key="7">
    <source>
        <dbReference type="EMBL" id="CAL0317080.1"/>
    </source>
</evidence>
<dbReference type="CDD" id="cd03784">
    <property type="entry name" value="GT1_Gtf-like"/>
    <property type="match status" value="1"/>
</dbReference>
<keyword evidence="8" id="KW-1185">Reference proteome</keyword>
<evidence type="ECO:0000256" key="1">
    <source>
        <dbReference type="ARBA" id="ARBA00009995"/>
    </source>
</evidence>
<organism evidence="7 8">
    <name type="scientific">Lupinus luteus</name>
    <name type="common">European yellow lupine</name>
    <dbReference type="NCBI Taxonomy" id="3873"/>
    <lineage>
        <taxon>Eukaryota</taxon>
        <taxon>Viridiplantae</taxon>
        <taxon>Streptophyta</taxon>
        <taxon>Embryophyta</taxon>
        <taxon>Tracheophyta</taxon>
        <taxon>Spermatophyta</taxon>
        <taxon>Magnoliopsida</taxon>
        <taxon>eudicotyledons</taxon>
        <taxon>Gunneridae</taxon>
        <taxon>Pentapetalae</taxon>
        <taxon>rosids</taxon>
        <taxon>fabids</taxon>
        <taxon>Fabales</taxon>
        <taxon>Fabaceae</taxon>
        <taxon>Papilionoideae</taxon>
        <taxon>50 kb inversion clade</taxon>
        <taxon>genistoids sensu lato</taxon>
        <taxon>core genistoids</taxon>
        <taxon>Genisteae</taxon>
        <taxon>Lupinus</taxon>
    </lineage>
</organism>
<protein>
    <recommendedName>
        <fullName evidence="5">Glycosyltransferase</fullName>
        <ecNumber evidence="5">2.4.1.-</ecNumber>
    </recommendedName>
</protein>
<dbReference type="EMBL" id="CAXHTB010000012">
    <property type="protein sequence ID" value="CAL0317080.1"/>
    <property type="molecule type" value="Genomic_DNA"/>
</dbReference>
<keyword evidence="3 4" id="KW-0808">Transferase</keyword>
<dbReference type="FunFam" id="3.40.50.2000:FF:000238">
    <property type="entry name" value="Glycosyltransferase"/>
    <property type="match status" value="1"/>
</dbReference>
<gene>
    <name evidence="7" type="ORF">LLUT_LOCUS18140</name>
</gene>
<dbReference type="AlphaFoldDB" id="A0AAV1X617"/>
<dbReference type="InterPro" id="IPR035595">
    <property type="entry name" value="UDP_glycos_trans_CS"/>
</dbReference>
<keyword evidence="2 4" id="KW-0328">Glycosyltransferase</keyword>
<dbReference type="Pfam" id="PF00201">
    <property type="entry name" value="UDPGT"/>
    <property type="match status" value="1"/>
</dbReference>
<feature type="domain" description="Glycosyltransferase N-terminal" evidence="6">
    <location>
        <begin position="16"/>
        <end position="246"/>
    </location>
</feature>
<dbReference type="Pfam" id="PF26168">
    <property type="entry name" value="Glyco_transf_N"/>
    <property type="match status" value="1"/>
</dbReference>
<evidence type="ECO:0000256" key="4">
    <source>
        <dbReference type="RuleBase" id="RU003718"/>
    </source>
</evidence>
<comment type="similarity">
    <text evidence="1 4">Belongs to the UDP-glycosyltransferase family.</text>
</comment>
<comment type="caution">
    <text evidence="7">The sequence shown here is derived from an EMBL/GenBank/DDBJ whole genome shotgun (WGS) entry which is preliminary data.</text>
</comment>
<dbReference type="GO" id="GO:0050404">
    <property type="term" value="F:zeatin O-beta-D-xylosyltransferase activity"/>
    <property type="evidence" value="ECO:0007669"/>
    <property type="project" value="UniProtKB-ARBA"/>
</dbReference>
<dbReference type="PANTHER" id="PTHR48044">
    <property type="entry name" value="GLYCOSYLTRANSFERASE"/>
    <property type="match status" value="1"/>
</dbReference>
<evidence type="ECO:0000256" key="2">
    <source>
        <dbReference type="ARBA" id="ARBA00022676"/>
    </source>
</evidence>